<evidence type="ECO:0000313" key="3">
    <source>
        <dbReference type="Proteomes" id="UP000281094"/>
    </source>
</evidence>
<dbReference type="RefSeq" id="WP_121645176.1">
    <property type="nucleotide sequence ID" value="NZ_RCWN01000001.1"/>
</dbReference>
<protein>
    <submittedName>
        <fullName evidence="2">Alpha/beta hydrolase</fullName>
    </submittedName>
</protein>
<evidence type="ECO:0000259" key="1">
    <source>
        <dbReference type="Pfam" id="PF12146"/>
    </source>
</evidence>
<feature type="domain" description="Serine aminopeptidase S33" evidence="1">
    <location>
        <begin position="29"/>
        <end position="293"/>
    </location>
</feature>
<dbReference type="InterPro" id="IPR051044">
    <property type="entry name" value="MAG_DAG_Lipase"/>
</dbReference>
<dbReference type="Pfam" id="PF12146">
    <property type="entry name" value="Hydrolase_4"/>
    <property type="match status" value="1"/>
</dbReference>
<name>A0A3L7JCL1_9HYPH</name>
<proteinExistence type="predicted"/>
<dbReference type="PANTHER" id="PTHR11614">
    <property type="entry name" value="PHOSPHOLIPASE-RELATED"/>
    <property type="match status" value="1"/>
</dbReference>
<accession>A0A3L7JCL1</accession>
<dbReference type="GO" id="GO:0016787">
    <property type="term" value="F:hydrolase activity"/>
    <property type="evidence" value="ECO:0007669"/>
    <property type="project" value="UniProtKB-KW"/>
</dbReference>
<keyword evidence="3" id="KW-1185">Reference proteome</keyword>
<dbReference type="Proteomes" id="UP000281094">
    <property type="component" value="Unassembled WGS sequence"/>
</dbReference>
<evidence type="ECO:0000313" key="2">
    <source>
        <dbReference type="EMBL" id="RLQ88210.1"/>
    </source>
</evidence>
<dbReference type="InterPro" id="IPR029058">
    <property type="entry name" value="AB_hydrolase_fold"/>
</dbReference>
<gene>
    <name evidence="2" type="ORF">D8780_08340</name>
</gene>
<dbReference type="AlphaFoldDB" id="A0A3L7JCL1"/>
<dbReference type="Gene3D" id="3.40.50.1820">
    <property type="entry name" value="alpha/beta hydrolase"/>
    <property type="match status" value="1"/>
</dbReference>
<comment type="caution">
    <text evidence="2">The sequence shown here is derived from an EMBL/GenBank/DDBJ whole genome shotgun (WGS) entry which is preliminary data.</text>
</comment>
<dbReference type="SUPFAM" id="SSF53474">
    <property type="entry name" value="alpha/beta-Hydrolases"/>
    <property type="match status" value="1"/>
</dbReference>
<keyword evidence="2" id="KW-0378">Hydrolase</keyword>
<sequence length="311" mass="34207">MVQSSIQEEIFQSPTGARLKLYVATPDEPPRAVVLICHGLAEHAGRYRPFMKALGNAGIAAFAPDHRGHGQTEIPDTPAHTFAREDGARKVLDDVAAVRAEAQRRFPDSPLVVFGHSMGGMIAINHAMNQPEKLAGLVVANSDLRGGALISLAKTVLAWERFRKGSDAESTVLKALTFDAWNKQIGENRTEADWLSRDHNEVDAFIADPNCGWAPTVSLWRDVFRFVEGGANDERLKNLPNDLPVLLIGGGQDPATRKAAATRELQKRMTKTGMSNVTLRIDEEDRHETLNETGRDKAMADIIAWMTRVLN</sequence>
<organism evidence="2 3">
    <name type="scientific">Notoacmeibacter ruber</name>
    <dbReference type="NCBI Taxonomy" id="2670375"/>
    <lineage>
        <taxon>Bacteria</taxon>
        <taxon>Pseudomonadati</taxon>
        <taxon>Pseudomonadota</taxon>
        <taxon>Alphaproteobacteria</taxon>
        <taxon>Hyphomicrobiales</taxon>
        <taxon>Notoacmeibacteraceae</taxon>
        <taxon>Notoacmeibacter</taxon>
    </lineage>
</organism>
<dbReference type="EMBL" id="RCWN01000001">
    <property type="protein sequence ID" value="RLQ88210.1"/>
    <property type="molecule type" value="Genomic_DNA"/>
</dbReference>
<dbReference type="InterPro" id="IPR022742">
    <property type="entry name" value="Hydrolase_4"/>
</dbReference>
<reference evidence="2 3" key="1">
    <citation type="submission" date="2018-10" db="EMBL/GenBank/DDBJ databases">
        <title>Notoacmeibacter sp. M2BS9Y-3-1, whole genome shotgun sequence.</title>
        <authorList>
            <person name="Tuo L."/>
        </authorList>
    </citation>
    <scope>NUCLEOTIDE SEQUENCE [LARGE SCALE GENOMIC DNA]</scope>
    <source>
        <strain evidence="2 3">M2BS9Y-3-1</strain>
    </source>
</reference>